<dbReference type="EMBL" id="LASV01000283">
    <property type="protein sequence ID" value="KKA20169.1"/>
    <property type="molecule type" value="Genomic_DNA"/>
</dbReference>
<reference evidence="2 3" key="1">
    <citation type="submission" date="2015-04" db="EMBL/GenBank/DDBJ databases">
        <authorList>
            <person name="Heijne W.H."/>
            <person name="Fedorova N.D."/>
            <person name="Nierman W.C."/>
            <person name="Vollebregt A.W."/>
            <person name="Zhao Z."/>
            <person name="Wu L."/>
            <person name="Kumar M."/>
            <person name="Stam H."/>
            <person name="van den Berg M.A."/>
            <person name="Pel H.J."/>
        </authorList>
    </citation>
    <scope>NUCLEOTIDE SEQUENCE [LARGE SCALE GENOMIC DNA]</scope>
    <source>
        <strain evidence="2 3">CBS 393.64</strain>
    </source>
</reference>
<gene>
    <name evidence="2" type="ORF">T310_5823</name>
</gene>
<dbReference type="GeneID" id="25318162"/>
<dbReference type="Gene3D" id="3.10.450.50">
    <property type="match status" value="1"/>
</dbReference>
<keyword evidence="3" id="KW-1185">Reference proteome</keyword>
<dbReference type="RefSeq" id="XP_013326781.1">
    <property type="nucleotide sequence ID" value="XM_013471327.1"/>
</dbReference>
<dbReference type="AlphaFoldDB" id="A0A0F4YPK9"/>
<dbReference type="PANTHER" id="PTHR38436">
    <property type="entry name" value="POLYKETIDE CYCLASE SNOAL-LIKE DOMAIN"/>
    <property type="match status" value="1"/>
</dbReference>
<dbReference type="GO" id="GO:0030638">
    <property type="term" value="P:polyketide metabolic process"/>
    <property type="evidence" value="ECO:0007669"/>
    <property type="project" value="InterPro"/>
</dbReference>
<organism evidence="2 3">
    <name type="scientific">Rasamsonia emersonii (strain ATCC 16479 / CBS 393.64 / IMI 116815)</name>
    <dbReference type="NCBI Taxonomy" id="1408163"/>
    <lineage>
        <taxon>Eukaryota</taxon>
        <taxon>Fungi</taxon>
        <taxon>Dikarya</taxon>
        <taxon>Ascomycota</taxon>
        <taxon>Pezizomycotina</taxon>
        <taxon>Eurotiomycetes</taxon>
        <taxon>Eurotiomycetidae</taxon>
        <taxon>Eurotiales</taxon>
        <taxon>Trichocomaceae</taxon>
        <taxon>Rasamsonia</taxon>
    </lineage>
</organism>
<name>A0A0F4YPK9_RASE3</name>
<dbReference type="Proteomes" id="UP000053958">
    <property type="component" value="Unassembled WGS sequence"/>
</dbReference>
<comment type="caution">
    <text evidence="2">The sequence shown here is derived from an EMBL/GenBank/DDBJ whole genome shotgun (WGS) entry which is preliminary data.</text>
</comment>
<dbReference type="SUPFAM" id="SSF54427">
    <property type="entry name" value="NTF2-like"/>
    <property type="match status" value="1"/>
</dbReference>
<feature type="compositionally biased region" description="Basic and acidic residues" evidence="1">
    <location>
        <begin position="154"/>
        <end position="167"/>
    </location>
</feature>
<evidence type="ECO:0000313" key="3">
    <source>
        <dbReference type="Proteomes" id="UP000053958"/>
    </source>
</evidence>
<evidence type="ECO:0008006" key="4">
    <source>
        <dbReference type="Google" id="ProtNLM"/>
    </source>
</evidence>
<protein>
    <recommendedName>
        <fullName evidence="4">Carboxymethylenebutenolidase</fullName>
    </recommendedName>
</protein>
<dbReference type="InterPro" id="IPR032710">
    <property type="entry name" value="NTF2-like_dom_sf"/>
</dbReference>
<accession>A0A0F4YPK9</accession>
<dbReference type="OrthoDB" id="5440at2759"/>
<dbReference type="STRING" id="1408163.A0A0F4YPK9"/>
<dbReference type="InterPro" id="IPR009959">
    <property type="entry name" value="Cyclase_SnoaL-like"/>
</dbReference>
<dbReference type="PANTHER" id="PTHR38436:SF3">
    <property type="entry name" value="CARBOXYMETHYLENEBUTENOLIDASE-RELATED"/>
    <property type="match status" value="1"/>
</dbReference>
<sequence length="417" mass="46824">MDETPVPLPSAAAVTLAPNITLQPPLSRRGHGPGLLLVLPADYEEYKSRNETLDPDPRQKWAEEGYAVVQITGHDEDLAIAFKRGLDALVELPECDVKDKFGLIVYGSTRDYNPKFGESLHDSLAAHQSQIVAIITYDEWNLPESIPTLLHLPGKRDKPAGQKKKQDDDGDSQSIYTYPEATSAGFIVPGHPDFRLSSAGVAHTRTLTFLKKHMNGPYFDLEKIWEEHTSFEFANRSVEKTMGTMVQEPYVNHIPTITGGIGRTSLSNFYRNHFIFNNPEDTELELISRTVGVDRIVDEFIFSLTHTKEIDWLLPGIPPTNKHLRIPFTAVVNIRGDRLYHEHISWDQATVLVQLGLLPEYLPFPYPLPNGQVPGEGKRFEYRVPAAGVETALKMKDEKAVPSNEMMGFKIREVDGD</sequence>
<evidence type="ECO:0000313" key="2">
    <source>
        <dbReference type="EMBL" id="KKA20169.1"/>
    </source>
</evidence>
<evidence type="ECO:0000256" key="1">
    <source>
        <dbReference type="SAM" id="MobiDB-lite"/>
    </source>
</evidence>
<proteinExistence type="predicted"/>
<feature type="region of interest" description="Disordered" evidence="1">
    <location>
        <begin position="151"/>
        <end position="174"/>
    </location>
</feature>